<reference evidence="5" key="1">
    <citation type="submission" date="2023-03" db="EMBL/GenBank/DDBJ databases">
        <authorList>
            <person name="Steffen K."/>
            <person name="Cardenas P."/>
        </authorList>
    </citation>
    <scope>NUCLEOTIDE SEQUENCE</scope>
</reference>
<dbReference type="Proteomes" id="UP001174909">
    <property type="component" value="Unassembled WGS sequence"/>
</dbReference>
<sequence length="152" mass="17252">MRMRARELWMMEESSRSRNQEKVKHTGGCHCGAVRFEVWAPATLDVIECNCSICYMKRNAHFIVPEKDFKLLKGADSLTCYMYNTHQAKHTFCRVCGVQSFYTPRSNPDGRAVTIYCIDPGTVVATTVTAYDGRNWEAAMSANPSIKDRSKP</sequence>
<dbReference type="AlphaFoldDB" id="A0AA35SSL5"/>
<dbReference type="InterPro" id="IPR006913">
    <property type="entry name" value="CENP-V/GFA"/>
</dbReference>
<evidence type="ECO:0000259" key="4">
    <source>
        <dbReference type="PROSITE" id="PS51891"/>
    </source>
</evidence>
<evidence type="ECO:0000256" key="3">
    <source>
        <dbReference type="ARBA" id="ARBA00022833"/>
    </source>
</evidence>
<comment type="caution">
    <text evidence="5">The sequence shown here is derived from an EMBL/GenBank/DDBJ whole genome shotgun (WGS) entry which is preliminary data.</text>
</comment>
<accession>A0AA35SSL5</accession>
<proteinExistence type="inferred from homology"/>
<name>A0AA35SSL5_GEOBA</name>
<evidence type="ECO:0000256" key="2">
    <source>
        <dbReference type="ARBA" id="ARBA00022723"/>
    </source>
</evidence>
<organism evidence="5 6">
    <name type="scientific">Geodia barretti</name>
    <name type="common">Barrett's horny sponge</name>
    <dbReference type="NCBI Taxonomy" id="519541"/>
    <lineage>
        <taxon>Eukaryota</taxon>
        <taxon>Metazoa</taxon>
        <taxon>Porifera</taxon>
        <taxon>Demospongiae</taxon>
        <taxon>Heteroscleromorpha</taxon>
        <taxon>Tetractinellida</taxon>
        <taxon>Astrophorina</taxon>
        <taxon>Geodiidae</taxon>
        <taxon>Geodia</taxon>
    </lineage>
</organism>
<dbReference type="SUPFAM" id="SSF51316">
    <property type="entry name" value="Mss4-like"/>
    <property type="match status" value="1"/>
</dbReference>
<gene>
    <name evidence="5" type="ORF">GBAR_LOCUS19286</name>
</gene>
<dbReference type="PANTHER" id="PTHR28620:SF1">
    <property type="entry name" value="CENP-V_GFA DOMAIN-CONTAINING PROTEIN"/>
    <property type="match status" value="1"/>
</dbReference>
<protein>
    <submittedName>
        <fullName evidence="5">Centromere protein V</fullName>
    </submittedName>
</protein>
<keyword evidence="2" id="KW-0479">Metal-binding</keyword>
<dbReference type="InterPro" id="IPR052355">
    <property type="entry name" value="CENP-V-like"/>
</dbReference>
<comment type="similarity">
    <text evidence="1">Belongs to the Gfa family.</text>
</comment>
<dbReference type="Gene3D" id="2.170.150.70">
    <property type="match status" value="1"/>
</dbReference>
<keyword evidence="6" id="KW-1185">Reference proteome</keyword>
<dbReference type="PANTHER" id="PTHR28620">
    <property type="entry name" value="CENTROMERE PROTEIN V"/>
    <property type="match status" value="1"/>
</dbReference>
<dbReference type="Pfam" id="PF04828">
    <property type="entry name" value="GFA"/>
    <property type="match status" value="1"/>
</dbReference>
<dbReference type="GO" id="GO:0016846">
    <property type="term" value="F:carbon-sulfur lyase activity"/>
    <property type="evidence" value="ECO:0007669"/>
    <property type="project" value="InterPro"/>
</dbReference>
<dbReference type="GO" id="GO:0046872">
    <property type="term" value="F:metal ion binding"/>
    <property type="evidence" value="ECO:0007669"/>
    <property type="project" value="UniProtKB-KW"/>
</dbReference>
<dbReference type="PROSITE" id="PS51891">
    <property type="entry name" value="CENP_V_GFA"/>
    <property type="match status" value="1"/>
</dbReference>
<evidence type="ECO:0000313" key="5">
    <source>
        <dbReference type="EMBL" id="CAI8034216.1"/>
    </source>
</evidence>
<dbReference type="InterPro" id="IPR011057">
    <property type="entry name" value="Mss4-like_sf"/>
</dbReference>
<evidence type="ECO:0000256" key="1">
    <source>
        <dbReference type="ARBA" id="ARBA00005495"/>
    </source>
</evidence>
<feature type="domain" description="CENP-V/GFA" evidence="4">
    <location>
        <begin position="25"/>
        <end position="137"/>
    </location>
</feature>
<dbReference type="EMBL" id="CASHTH010002716">
    <property type="protein sequence ID" value="CAI8034216.1"/>
    <property type="molecule type" value="Genomic_DNA"/>
</dbReference>
<keyword evidence="3" id="KW-0862">Zinc</keyword>
<evidence type="ECO:0000313" key="6">
    <source>
        <dbReference type="Proteomes" id="UP001174909"/>
    </source>
</evidence>